<feature type="transmembrane region" description="Helical" evidence="5">
    <location>
        <begin position="100"/>
        <end position="118"/>
    </location>
</feature>
<dbReference type="Pfam" id="PF14358">
    <property type="entry name" value="DUF4405"/>
    <property type="match status" value="1"/>
</dbReference>
<dbReference type="Pfam" id="PF07635">
    <property type="entry name" value="PSCyt1"/>
    <property type="match status" value="1"/>
</dbReference>
<reference evidence="8" key="3">
    <citation type="submission" date="2011-05" db="EMBL/GenBank/DDBJ databases">
        <title>Complete sequence of Methylomonas methanica MC09.</title>
        <authorList>
            <consortium name="US DOE Joint Genome Institute"/>
            <person name="Lucas S."/>
            <person name="Han J."/>
            <person name="Lapidus A."/>
            <person name="Cheng J.-F."/>
            <person name="Goodwin L."/>
            <person name="Pitluck S."/>
            <person name="Peters L."/>
            <person name="Mikhailova N."/>
            <person name="Teshima H."/>
            <person name="Han C."/>
            <person name="Tapia R."/>
            <person name="Land M."/>
            <person name="Hauser L."/>
            <person name="Kyrpides N."/>
            <person name="Ivanova N."/>
            <person name="Pagani I."/>
            <person name="Stein L."/>
            <person name="Woyke T."/>
        </authorList>
    </citation>
    <scope>NUCLEOTIDE SEQUENCE [LARGE SCALE GENOMIC DNA]</scope>
    <source>
        <strain evidence="8">MC09</strain>
    </source>
</reference>
<keyword evidence="5" id="KW-0812">Transmembrane</keyword>
<evidence type="ECO:0000259" key="6">
    <source>
        <dbReference type="PROSITE" id="PS51007"/>
    </source>
</evidence>
<dbReference type="AlphaFoldDB" id="G0A5D7"/>
<evidence type="ECO:0000256" key="4">
    <source>
        <dbReference type="PROSITE-ProRule" id="PRU00433"/>
    </source>
</evidence>
<proteinExistence type="predicted"/>
<dbReference type="InterPro" id="IPR025517">
    <property type="entry name" value="DUF4405"/>
</dbReference>
<dbReference type="PANTHER" id="PTHR35889:SF3">
    <property type="entry name" value="F-BOX DOMAIN-CONTAINING PROTEIN"/>
    <property type="match status" value="1"/>
</dbReference>
<dbReference type="GO" id="GO:0046872">
    <property type="term" value="F:metal ion binding"/>
    <property type="evidence" value="ECO:0007669"/>
    <property type="project" value="UniProtKB-KW"/>
</dbReference>
<name>G0A5D7_METMM</name>
<keyword evidence="8" id="KW-1185">Reference proteome</keyword>
<protein>
    <recommendedName>
        <fullName evidence="6">Cytochrome c domain-containing protein</fullName>
    </recommendedName>
</protein>
<dbReference type="GO" id="GO:0020037">
    <property type="term" value="F:heme binding"/>
    <property type="evidence" value="ECO:0007669"/>
    <property type="project" value="InterPro"/>
</dbReference>
<evidence type="ECO:0000256" key="3">
    <source>
        <dbReference type="ARBA" id="ARBA00023004"/>
    </source>
</evidence>
<dbReference type="PROSITE" id="PS51007">
    <property type="entry name" value="CYTC"/>
    <property type="match status" value="1"/>
</dbReference>
<feature type="transmembrane region" description="Helical" evidence="5">
    <location>
        <begin position="7"/>
        <end position="30"/>
    </location>
</feature>
<dbReference type="InterPro" id="IPR009056">
    <property type="entry name" value="Cyt_c-like_dom"/>
</dbReference>
<evidence type="ECO:0000256" key="5">
    <source>
        <dbReference type="SAM" id="Phobius"/>
    </source>
</evidence>
<sequence>MSANRTAVNIIIDLIATLLFLGMLATGYLLRFPLPPGSNKSHALWGLSRHEWGDVHFWISIGLMVVLVVHLALHWNWVVTVIGKRCGLVKSPQPSLVRSAVWVIGVFAALCIGFAWLANRDVVEVERPRRGFQAKSRQAIEQQPPAMAEAAEPKPDSHVLWDDVYPIFQQHCVACHGPNKQWADFRADQRQDFFKPAAPSVVPGQSTESPLLAIISGNRTDMPMADSHRLSEADVAIVKTWIEQGAQ</sequence>
<accession>G0A5D7</accession>
<keyword evidence="2 4" id="KW-0479">Metal-binding</keyword>
<dbReference type="Gene3D" id="1.10.760.10">
    <property type="entry name" value="Cytochrome c-like domain"/>
    <property type="match status" value="1"/>
</dbReference>
<reference key="2">
    <citation type="submission" date="2011-05" db="EMBL/GenBank/DDBJ databases">
        <title>Complete genome sequence of the aerobic marine methanotroph Methylomonas methanica MC09.</title>
        <authorList>
            <person name="Boden R."/>
            <person name="Cunliffe M."/>
            <person name="Scanlan J."/>
            <person name="Moussard H."/>
            <person name="Kits K.D."/>
            <person name="Klotz M."/>
            <person name="Jetten M."/>
            <person name="Vuilleumier S."/>
            <person name="Han J."/>
            <person name="Peters L."/>
            <person name="Mikhailova N."/>
            <person name="Teshima H."/>
            <person name="Tapia R."/>
            <person name="Kyrpides N."/>
            <person name="Ivanova N."/>
            <person name="Pagani I."/>
            <person name="Cheng J.-F."/>
            <person name="Goodwin L."/>
            <person name="Han C."/>
            <person name="Hauser L."/>
            <person name="Land M."/>
            <person name="Lapidus A."/>
            <person name="Lucas S."/>
            <person name="Pitluck S."/>
            <person name="Woyke T."/>
            <person name="Stein L.Y."/>
            <person name="Murrell C."/>
        </authorList>
    </citation>
    <scope>NUCLEOTIDE SEQUENCE</scope>
    <source>
        <strain>MC09</strain>
    </source>
</reference>
<evidence type="ECO:0000256" key="2">
    <source>
        <dbReference type="ARBA" id="ARBA00022723"/>
    </source>
</evidence>
<gene>
    <name evidence="7" type="ordered locus">Metme_3271</name>
</gene>
<dbReference type="GO" id="GO:0009055">
    <property type="term" value="F:electron transfer activity"/>
    <property type="evidence" value="ECO:0007669"/>
    <property type="project" value="InterPro"/>
</dbReference>
<dbReference type="HOGENOM" id="CLU_1123503_0_0_6"/>
<dbReference type="PANTHER" id="PTHR35889">
    <property type="entry name" value="CYCLOINULO-OLIGOSACCHARIDE FRUCTANOTRANSFERASE-RELATED"/>
    <property type="match status" value="1"/>
</dbReference>
<keyword evidence="5" id="KW-0472">Membrane</keyword>
<keyword evidence="1 4" id="KW-0349">Heme</keyword>
<evidence type="ECO:0000313" key="7">
    <source>
        <dbReference type="EMBL" id="AEG01643.1"/>
    </source>
</evidence>
<dbReference type="RefSeq" id="WP_013819870.1">
    <property type="nucleotide sequence ID" value="NC_015572.1"/>
</dbReference>
<evidence type="ECO:0000256" key="1">
    <source>
        <dbReference type="ARBA" id="ARBA00022617"/>
    </source>
</evidence>
<keyword evidence="3 4" id="KW-0408">Iron</keyword>
<dbReference type="Proteomes" id="UP000008888">
    <property type="component" value="Chromosome"/>
</dbReference>
<dbReference type="InterPro" id="IPR011429">
    <property type="entry name" value="Cyt_c_Planctomycete-type"/>
</dbReference>
<dbReference type="OrthoDB" id="5421399at2"/>
<dbReference type="EMBL" id="CP002738">
    <property type="protein sequence ID" value="AEG01643.1"/>
    <property type="molecule type" value="Genomic_DNA"/>
</dbReference>
<dbReference type="KEGG" id="mmt:Metme_3271"/>
<reference evidence="7 8" key="1">
    <citation type="journal article" date="2011" name="J. Bacteriol.">
        <title>Complete Genome Sequence of the Aerobic Marine Methanotroph Methylomonas methanica MC09.</title>
        <authorList>
            <person name="Boden R."/>
            <person name="Cunliffe M."/>
            <person name="Scanlan J."/>
            <person name="Moussard H."/>
            <person name="Kits K.D."/>
            <person name="Klotz M.G."/>
            <person name="Jetten M.S."/>
            <person name="Vuilleumier S."/>
            <person name="Han J."/>
            <person name="Peters L."/>
            <person name="Mikhailova N."/>
            <person name="Teshima H."/>
            <person name="Tapia R."/>
            <person name="Kyrpides N."/>
            <person name="Ivanova N."/>
            <person name="Pagani I."/>
            <person name="Cheng J.F."/>
            <person name="Goodwin L."/>
            <person name="Han C."/>
            <person name="Hauser L."/>
            <person name="Land M.L."/>
            <person name="Lapidus A."/>
            <person name="Lucas S."/>
            <person name="Pitluck S."/>
            <person name="Woyke T."/>
            <person name="Stein L."/>
            <person name="Murrell J.C."/>
        </authorList>
    </citation>
    <scope>NUCLEOTIDE SEQUENCE [LARGE SCALE GENOMIC DNA]</scope>
    <source>
        <strain evidence="7 8">MC09</strain>
    </source>
</reference>
<keyword evidence="5" id="KW-1133">Transmembrane helix</keyword>
<dbReference type="STRING" id="857087.Metme_3271"/>
<organism evidence="7 8">
    <name type="scientific">Methylomonas methanica (strain DSM 25384 / MC09)</name>
    <dbReference type="NCBI Taxonomy" id="857087"/>
    <lineage>
        <taxon>Bacteria</taxon>
        <taxon>Pseudomonadati</taxon>
        <taxon>Pseudomonadota</taxon>
        <taxon>Gammaproteobacteria</taxon>
        <taxon>Methylococcales</taxon>
        <taxon>Methylococcaceae</taxon>
        <taxon>Methylomonas</taxon>
    </lineage>
</organism>
<evidence type="ECO:0000313" key="8">
    <source>
        <dbReference type="Proteomes" id="UP000008888"/>
    </source>
</evidence>
<feature type="transmembrane region" description="Helical" evidence="5">
    <location>
        <begin position="55"/>
        <end position="79"/>
    </location>
</feature>
<dbReference type="SUPFAM" id="SSF46626">
    <property type="entry name" value="Cytochrome c"/>
    <property type="match status" value="1"/>
</dbReference>
<dbReference type="eggNOG" id="COG2010">
    <property type="taxonomic scope" value="Bacteria"/>
</dbReference>
<feature type="domain" description="Cytochrome c" evidence="6">
    <location>
        <begin position="156"/>
        <end position="246"/>
    </location>
</feature>
<dbReference type="InterPro" id="IPR036909">
    <property type="entry name" value="Cyt_c-like_dom_sf"/>
</dbReference>